<comment type="caution">
    <text evidence="1">The sequence shown here is derived from an EMBL/GenBank/DDBJ whole genome shotgun (WGS) entry which is preliminary data.</text>
</comment>
<organism evidence="1 2">
    <name type="scientific">Pseudomonas syringae pv. castaneae</name>
    <dbReference type="NCBI Taxonomy" id="264450"/>
    <lineage>
        <taxon>Bacteria</taxon>
        <taxon>Pseudomonadati</taxon>
        <taxon>Pseudomonadota</taxon>
        <taxon>Gammaproteobacteria</taxon>
        <taxon>Pseudomonadales</taxon>
        <taxon>Pseudomonadaceae</taxon>
        <taxon>Pseudomonas</taxon>
        <taxon>Pseudomonas syringae</taxon>
    </lineage>
</organism>
<sequence length="56" mass="6564">MRRIRFLAFFALHEPHGLFVHGLICGHQRLWVPKKDSKLADMSLKKLHADVDIWPS</sequence>
<accession>A0A0P9N4B9</accession>
<gene>
    <name evidence="1" type="ORF">ALO79_100717</name>
</gene>
<dbReference type="EMBL" id="LJQD01000410">
    <property type="protein sequence ID" value="KPW92235.1"/>
    <property type="molecule type" value="Genomic_DNA"/>
</dbReference>
<proteinExistence type="predicted"/>
<evidence type="ECO:0000313" key="1">
    <source>
        <dbReference type="EMBL" id="KPW92235.1"/>
    </source>
</evidence>
<dbReference type="PATRIC" id="fig|264450.4.peg.5512"/>
<name>A0A0P9N4B9_PSESX</name>
<evidence type="ECO:0000313" key="2">
    <source>
        <dbReference type="Proteomes" id="UP000050381"/>
    </source>
</evidence>
<reference evidence="1 2" key="1">
    <citation type="submission" date="2015-09" db="EMBL/GenBank/DDBJ databases">
        <title>Genome announcement of multiple Pseudomonas syringae strains.</title>
        <authorList>
            <person name="Thakur S."/>
            <person name="Wang P.W."/>
            <person name="Gong Y."/>
            <person name="Weir B.S."/>
            <person name="Guttman D.S."/>
        </authorList>
    </citation>
    <scope>NUCLEOTIDE SEQUENCE [LARGE SCALE GENOMIC DNA]</scope>
    <source>
        <strain evidence="1 2">ICMP9419</strain>
    </source>
</reference>
<protein>
    <submittedName>
        <fullName evidence="1">Uncharacterized protein</fullName>
    </submittedName>
</protein>
<dbReference type="Proteomes" id="UP000050381">
    <property type="component" value="Unassembled WGS sequence"/>
</dbReference>
<dbReference type="AlphaFoldDB" id="A0A0P9N4B9"/>